<dbReference type="FunCoup" id="F2LU59">
    <property type="interactions" value="450"/>
</dbReference>
<evidence type="ECO:0000256" key="2">
    <source>
        <dbReference type="ARBA" id="ARBA00011270"/>
    </source>
</evidence>
<keyword evidence="5" id="KW-0822">Tryptophan biosynthesis</keyword>
<dbReference type="Gene3D" id="3.20.20.70">
    <property type="entry name" value="Aldolase class I"/>
    <property type="match status" value="1"/>
</dbReference>
<evidence type="ECO:0000313" key="10">
    <source>
        <dbReference type="EMBL" id="AEA34522.1"/>
    </source>
</evidence>
<evidence type="ECO:0000256" key="8">
    <source>
        <dbReference type="ARBA" id="ARBA00049047"/>
    </source>
</evidence>
<dbReference type="GO" id="GO:0004834">
    <property type="term" value="F:tryptophan synthase activity"/>
    <property type="evidence" value="ECO:0007669"/>
    <property type="project" value="UniProtKB-EC"/>
</dbReference>
<dbReference type="InterPro" id="IPR002028">
    <property type="entry name" value="Trp_synthase_suA"/>
</dbReference>
<evidence type="ECO:0000256" key="3">
    <source>
        <dbReference type="ARBA" id="ARBA00012043"/>
    </source>
</evidence>
<comment type="pathway">
    <text evidence="1">Amino-acid biosynthesis; L-tryptophan biosynthesis; L-tryptophan from chorismate: step 5/5.</text>
</comment>
<dbReference type="GO" id="GO:0005829">
    <property type="term" value="C:cytosol"/>
    <property type="evidence" value="ECO:0007669"/>
    <property type="project" value="TreeGrafter"/>
</dbReference>
<comment type="subunit">
    <text evidence="2">Tetramer of two alpha and two beta chains.</text>
</comment>
<comment type="similarity">
    <text evidence="9">Belongs to the TrpA family.</text>
</comment>
<name>F2LU59_HIPMA</name>
<dbReference type="UniPathway" id="UPA00035">
    <property type="reaction ID" value="UER00044"/>
</dbReference>
<dbReference type="Proteomes" id="UP000008139">
    <property type="component" value="Chromosome"/>
</dbReference>
<reference evidence="11" key="2">
    <citation type="submission" date="2011-03" db="EMBL/GenBank/DDBJ databases">
        <title>The complete genome of Hippea maritima DSM 10411.</title>
        <authorList>
            <consortium name="US DOE Joint Genome Institute (JGI-PGF)"/>
            <person name="Lucas S."/>
            <person name="Copeland A."/>
            <person name="Lapidus A."/>
            <person name="Bruce D."/>
            <person name="Goodwin L."/>
            <person name="Pitluck S."/>
            <person name="Peters L."/>
            <person name="Kyrpides N."/>
            <person name="Mavromatis K."/>
            <person name="Pagani I."/>
            <person name="Ivanova N."/>
            <person name="Mikhailova N."/>
            <person name="Lu M."/>
            <person name="Detter J.C."/>
            <person name="Tapia R."/>
            <person name="Han C."/>
            <person name="Land M."/>
            <person name="Hauser L."/>
            <person name="Markowitz V."/>
            <person name="Cheng J.-F."/>
            <person name="Hugenholtz P."/>
            <person name="Woyke T."/>
            <person name="Wu D."/>
            <person name="Spring S."/>
            <person name="Schroeder M."/>
            <person name="Brambilla E."/>
            <person name="Klenk H.-P."/>
            <person name="Eisen J.A."/>
        </authorList>
    </citation>
    <scope>NUCLEOTIDE SEQUENCE [LARGE SCALE GENOMIC DNA]</scope>
    <source>
        <strain evidence="11">ATCC 700847 / DSM 10411 / MH2</strain>
    </source>
</reference>
<evidence type="ECO:0000256" key="6">
    <source>
        <dbReference type="ARBA" id="ARBA00023141"/>
    </source>
</evidence>
<comment type="catalytic activity">
    <reaction evidence="8">
        <text>(1S,2R)-1-C-(indol-3-yl)glycerol 3-phosphate + L-serine = D-glyceraldehyde 3-phosphate + L-tryptophan + H2O</text>
        <dbReference type="Rhea" id="RHEA:10532"/>
        <dbReference type="ChEBI" id="CHEBI:15377"/>
        <dbReference type="ChEBI" id="CHEBI:33384"/>
        <dbReference type="ChEBI" id="CHEBI:57912"/>
        <dbReference type="ChEBI" id="CHEBI:58866"/>
        <dbReference type="ChEBI" id="CHEBI:59776"/>
        <dbReference type="EC" id="4.2.1.20"/>
    </reaction>
</comment>
<dbReference type="KEGG" id="hmr:Hipma_1566"/>
<protein>
    <recommendedName>
        <fullName evidence="3">tryptophan synthase</fullName>
        <ecNumber evidence="3">4.2.1.20</ecNumber>
    </recommendedName>
</protein>
<dbReference type="SUPFAM" id="SSF51366">
    <property type="entry name" value="Ribulose-phoshate binding barrel"/>
    <property type="match status" value="1"/>
</dbReference>
<dbReference type="NCBIfam" id="TIGR00262">
    <property type="entry name" value="trpA"/>
    <property type="match status" value="1"/>
</dbReference>
<dbReference type="PANTHER" id="PTHR43406:SF1">
    <property type="entry name" value="TRYPTOPHAN SYNTHASE ALPHA CHAIN, CHLOROPLASTIC"/>
    <property type="match status" value="1"/>
</dbReference>
<gene>
    <name evidence="10" type="ordered locus">Hipma_1566</name>
</gene>
<dbReference type="HOGENOM" id="CLU_016734_0_0_7"/>
<reference evidence="10 11" key="1">
    <citation type="journal article" date="2011" name="Stand. Genomic Sci.">
        <title>Complete genome sequence of the thermophilic sulfur-reducer Hippea maritima type strain (MH(2)).</title>
        <authorList>
            <person name="Huntemann M."/>
            <person name="Lu M."/>
            <person name="Nolan M."/>
            <person name="Lapidus A."/>
            <person name="Lucas S."/>
            <person name="Hammon N."/>
            <person name="Deshpande S."/>
            <person name="Cheng J.F."/>
            <person name="Tapia R."/>
            <person name="Han C."/>
            <person name="Goodwin L."/>
            <person name="Pitluck S."/>
            <person name="Liolios K."/>
            <person name="Pagani I."/>
            <person name="Ivanova N."/>
            <person name="Ovchinikova G."/>
            <person name="Pati A."/>
            <person name="Chen A."/>
            <person name="Palaniappan K."/>
            <person name="Land M."/>
            <person name="Hauser L."/>
            <person name="Jeffries C.D."/>
            <person name="Detter J.C."/>
            <person name="Brambilla E.M."/>
            <person name="Rohde M."/>
            <person name="Spring S."/>
            <person name="Goker M."/>
            <person name="Woyke T."/>
            <person name="Bristow J."/>
            <person name="Eisen J.A."/>
            <person name="Markowitz V."/>
            <person name="Hugenholtz P."/>
            <person name="Kyrpides N.C."/>
            <person name="Klenk H.P."/>
            <person name="Mavromatis K."/>
        </authorList>
    </citation>
    <scope>NUCLEOTIDE SEQUENCE [LARGE SCALE GENOMIC DNA]</scope>
    <source>
        <strain evidence="11">ATCC 700847 / DSM 10411 / MH2</strain>
    </source>
</reference>
<dbReference type="EC" id="4.2.1.20" evidence="3"/>
<evidence type="ECO:0000256" key="4">
    <source>
        <dbReference type="ARBA" id="ARBA00022605"/>
    </source>
</evidence>
<dbReference type="CDD" id="cd04724">
    <property type="entry name" value="Tryptophan_synthase_alpha"/>
    <property type="match status" value="1"/>
</dbReference>
<proteinExistence type="inferred from homology"/>
<dbReference type="EMBL" id="CP002606">
    <property type="protein sequence ID" value="AEA34522.1"/>
    <property type="molecule type" value="Genomic_DNA"/>
</dbReference>
<dbReference type="AlphaFoldDB" id="F2LU59"/>
<keyword evidence="11" id="KW-1185">Reference proteome</keyword>
<evidence type="ECO:0000256" key="5">
    <source>
        <dbReference type="ARBA" id="ARBA00022822"/>
    </source>
</evidence>
<dbReference type="Pfam" id="PF00290">
    <property type="entry name" value="Trp_syntA"/>
    <property type="match status" value="1"/>
</dbReference>
<evidence type="ECO:0000256" key="1">
    <source>
        <dbReference type="ARBA" id="ARBA00004733"/>
    </source>
</evidence>
<dbReference type="STRING" id="760142.Hipma_1566"/>
<dbReference type="RefSeq" id="WP_013682551.1">
    <property type="nucleotide sequence ID" value="NC_015318.1"/>
</dbReference>
<accession>F2LU59</accession>
<dbReference type="InterPro" id="IPR013785">
    <property type="entry name" value="Aldolase_TIM"/>
</dbReference>
<evidence type="ECO:0000256" key="7">
    <source>
        <dbReference type="ARBA" id="ARBA00023239"/>
    </source>
</evidence>
<sequence>MCRIGIYLVCNYPNRDRFLDAVEMCNRYGIDFLEIGLPFSDPTADGDVIEKVSTETLKRYSMSDFLDSTRLTRQLFKGKLYIMTYANIVFSYGIDKFACDLGFIDGLILADVPYREANRFKKPLSKKGIGFVHFATPESRQKELERLKKDANDFIYFVSIRGTTGGRFHLDDETKEKLAYLKGAKHGVILGFGIRNRSDIEKACRYADGVVIGTAAVEAVNGNFEAFLLSLKG</sequence>
<evidence type="ECO:0000313" key="11">
    <source>
        <dbReference type="Proteomes" id="UP000008139"/>
    </source>
</evidence>
<dbReference type="InParanoid" id="F2LU59"/>
<dbReference type="eggNOG" id="COG0159">
    <property type="taxonomic scope" value="Bacteria"/>
</dbReference>
<dbReference type="PANTHER" id="PTHR43406">
    <property type="entry name" value="TRYPTOPHAN SYNTHASE, ALPHA CHAIN"/>
    <property type="match status" value="1"/>
</dbReference>
<dbReference type="OrthoDB" id="9804578at2"/>
<organism evidence="10 11">
    <name type="scientific">Hippea maritima (strain ATCC 700847 / DSM 10411 / MH2)</name>
    <dbReference type="NCBI Taxonomy" id="760142"/>
    <lineage>
        <taxon>Bacteria</taxon>
        <taxon>Pseudomonadati</taxon>
        <taxon>Campylobacterota</taxon>
        <taxon>Desulfurellia</taxon>
        <taxon>Desulfurellales</taxon>
        <taxon>Hippeaceae</taxon>
        <taxon>Hippea</taxon>
    </lineage>
</organism>
<keyword evidence="7 10" id="KW-0456">Lyase</keyword>
<evidence type="ECO:0000256" key="9">
    <source>
        <dbReference type="RuleBase" id="RU003662"/>
    </source>
</evidence>
<keyword evidence="6" id="KW-0057">Aromatic amino acid biosynthesis</keyword>
<keyword evidence="4" id="KW-0028">Amino-acid biosynthesis</keyword>
<dbReference type="InterPro" id="IPR011060">
    <property type="entry name" value="RibuloseP-bd_barrel"/>
</dbReference>